<keyword evidence="2" id="KW-1185">Reference proteome</keyword>
<dbReference type="RefSeq" id="WP_379927747.1">
    <property type="nucleotide sequence ID" value="NZ_JBHUMM010000002.1"/>
</dbReference>
<evidence type="ECO:0000313" key="2">
    <source>
        <dbReference type="Proteomes" id="UP001597497"/>
    </source>
</evidence>
<name>A0ABW5R5W3_9BACL</name>
<comment type="caution">
    <text evidence="1">The sequence shown here is derived from an EMBL/GenBank/DDBJ whole genome shotgun (WGS) entry which is preliminary data.</text>
</comment>
<evidence type="ECO:0000313" key="1">
    <source>
        <dbReference type="EMBL" id="MFD2670366.1"/>
    </source>
</evidence>
<organism evidence="1 2">
    <name type="scientific">Marinicrinis sediminis</name>
    <dbReference type="NCBI Taxonomy" id="1652465"/>
    <lineage>
        <taxon>Bacteria</taxon>
        <taxon>Bacillati</taxon>
        <taxon>Bacillota</taxon>
        <taxon>Bacilli</taxon>
        <taxon>Bacillales</taxon>
        <taxon>Paenibacillaceae</taxon>
    </lineage>
</organism>
<reference evidence="2" key="1">
    <citation type="journal article" date="2019" name="Int. J. Syst. Evol. Microbiol.">
        <title>The Global Catalogue of Microorganisms (GCM) 10K type strain sequencing project: providing services to taxonomists for standard genome sequencing and annotation.</title>
        <authorList>
            <consortium name="The Broad Institute Genomics Platform"/>
            <consortium name="The Broad Institute Genome Sequencing Center for Infectious Disease"/>
            <person name="Wu L."/>
            <person name="Ma J."/>
        </authorList>
    </citation>
    <scope>NUCLEOTIDE SEQUENCE [LARGE SCALE GENOMIC DNA]</scope>
    <source>
        <strain evidence="2">KCTC 33676</strain>
    </source>
</reference>
<dbReference type="EMBL" id="JBHUMM010000002">
    <property type="protein sequence ID" value="MFD2670366.1"/>
    <property type="molecule type" value="Genomic_DNA"/>
</dbReference>
<accession>A0ABW5R5W3</accession>
<sequence>MNSKDFYRVLLQDSGVNAHSYKTISQNILENHTLSEYEKMQELQAMNEIFQQMSDEDQHTLLN</sequence>
<protein>
    <submittedName>
        <fullName evidence="1">Uncharacterized protein</fullName>
    </submittedName>
</protein>
<gene>
    <name evidence="1" type="ORF">ACFSUC_01945</name>
</gene>
<proteinExistence type="predicted"/>
<dbReference type="Proteomes" id="UP001597497">
    <property type="component" value="Unassembled WGS sequence"/>
</dbReference>